<feature type="domain" description="Histidine kinase" evidence="5">
    <location>
        <begin position="735"/>
        <end position="958"/>
    </location>
</feature>
<dbReference type="SUPFAM" id="SSF55785">
    <property type="entry name" value="PYP-like sensor domain (PAS domain)"/>
    <property type="match status" value="1"/>
</dbReference>
<dbReference type="SUPFAM" id="SSF52172">
    <property type="entry name" value="CheY-like"/>
    <property type="match status" value="1"/>
</dbReference>
<dbReference type="SMART" id="SM00091">
    <property type="entry name" value="PAS"/>
    <property type="match status" value="2"/>
</dbReference>
<dbReference type="SMART" id="SM00086">
    <property type="entry name" value="PAC"/>
    <property type="match status" value="1"/>
</dbReference>
<feature type="region of interest" description="Disordered" evidence="4">
    <location>
        <begin position="1012"/>
        <end position="1033"/>
    </location>
</feature>
<dbReference type="SMART" id="SM00448">
    <property type="entry name" value="REC"/>
    <property type="match status" value="1"/>
</dbReference>
<dbReference type="Gene3D" id="3.40.50.2300">
    <property type="match status" value="1"/>
</dbReference>
<dbReference type="InterPro" id="IPR036097">
    <property type="entry name" value="HisK_dim/P_sf"/>
</dbReference>
<dbReference type="PRINTS" id="PR00344">
    <property type="entry name" value="BCTRLSENSOR"/>
</dbReference>
<keyword evidence="2" id="KW-0902">Two-component regulatory system</keyword>
<reference evidence="7 8" key="1">
    <citation type="submission" date="2017-03" db="EMBL/GenBank/DDBJ databases">
        <title>Genomes of endolithic fungi from Antarctica.</title>
        <authorList>
            <person name="Coleine C."/>
            <person name="Masonjones S."/>
            <person name="Stajich J.E."/>
        </authorList>
    </citation>
    <scope>NUCLEOTIDE SEQUENCE [LARGE SCALE GENOMIC DNA]</scope>
    <source>
        <strain evidence="7 8">CCFEE 6314</strain>
    </source>
</reference>
<dbReference type="InterPro" id="IPR005467">
    <property type="entry name" value="His_kinase_dom"/>
</dbReference>
<evidence type="ECO:0000256" key="4">
    <source>
        <dbReference type="SAM" id="MobiDB-lite"/>
    </source>
</evidence>
<sequence>MVVRDGDDADEFTIAAMTRDRATPSHETTPRNNTTPSKSGLFHIDIPQLPLATDIALAALSTLPTPLLVLSSLKTVLVANSAVGKLLGVNHSDPDTTPTDLLRGQTLSQIGIDLVSDGAPAWVSWEKFLDNVAAGFKYAPEEVNTPGESLPGIASGETTPTSSPLVERGRSPGKLKTHKVQDTVVDVIINARPSTVATYTRGQNQNKTPRAGVRATCRMIISIWSLNSQRFFTLTFTSLPSHPHRRSHSHSQPAAGRASSSSSTHSSRSSHSHTPTSSATDSQAGSPAEHADGSAFPPTSAPSQCLHPSSYTDFQKIIKMKNAMLNAIDIPLVTVWKDQTVAFPNLAARKLLATEAKPTSDDSYDFFSRFTPWAADYSRLLEESENPIVALCRTQKPFSGWQVGLIDDISGKKSRFDVSGQPVFDERSNEFLAGLLTFKDVTEYEEKIASQSVQNEEQFRLICDTMPQMLWTTRPDGFHDYFSQRWYDYTGLNPGNSLGLGWKLPFHDDDMPKTVQRWKHSLATGDEYITEYRCRRYDGVWRWMLGRALPLRDPKNGKILKWYGSCTDIQDVIDAREAQTRSRQNLLDVLQHSHMTMWIVDRDEKLTFFEGNFTADEQKMTTLVGSSLTSLFQEYLDTETAQRFTRATRRILDGASSYEMCENRVGDRWFRSKLVPYKGKRGPNGTDDDNYVAGVIGIGSEVTQLRHQEQENITLLANKTAAKEASKMKSNFLANMSHEIRTPIAGVLGMSDLLMDTELNDEQSDFAQNIQRSANSLLTVINDILDFSKIESGRLDIEEVQFSLGVLLRDVGKMLSFAAQRKGLAFSADVHLNPSDDLILLGDPGRIRQILTNLLTNSIKFTSDGYVKMSSKVLSDDNDTTTIEFTVEDTGIGIEEEVKKRLFKPFTQADSSTARRFGGTGLGLTICKNLVDLMHGSIRLDSKLDAGTKAIFSIPFRKVEYRTGSSSALLEVGNMPDRLQSELSLSIEDSGKDEQRKSNKTVAVASNNLPSTSLSRLSSLQNDGEPPTPEKPLHREDYHILVVEDNPVNQQIALKFIKAFGFSVSAVWNGKEALQYILNATAENLSPEESLKSPIPALVLMDVQMPILDGYHATHLLRHHAPFTNIPAISTIPIVAMTASAIQGDREKCERAGMDDYMAKPVKRATLEQTIIKWITSGRVPPSASLRPDIERKTSGDQSSTCTGHDALAAEFRVPAAYLSGSDTELRSAKSATGPNPHVKVGHSKLSKAFMNSSPLGVETEGDRVMRRVEAEDQARSLRDAKLISATEESSQARIPQIIFDGDRPIDPGSSPLAMSGSTRDPSRPTSLLALTEENISRFNSAYDADGSRGLSTTPLDSNEALHSLSDIPGPPPDSPIVNSDSVVAGSDSQDMIESIIEGAKITSDPHDHTEVVVQEPTSQNGRGPLGALSASNRQKSDWSTSTARPDKGG</sequence>
<dbReference type="Gene3D" id="3.30.450.20">
    <property type="entry name" value="PAS domain"/>
    <property type="match status" value="2"/>
</dbReference>
<dbReference type="InterPro" id="IPR003594">
    <property type="entry name" value="HATPase_dom"/>
</dbReference>
<dbReference type="Pfam" id="PF02518">
    <property type="entry name" value="HATPase_c"/>
    <property type="match status" value="1"/>
</dbReference>
<dbReference type="InterPro" id="IPR036890">
    <property type="entry name" value="HATPase_C_sf"/>
</dbReference>
<name>A0A438N1Z9_EXOME</name>
<feature type="compositionally biased region" description="Polar residues" evidence="4">
    <location>
        <begin position="25"/>
        <end position="38"/>
    </location>
</feature>
<dbReference type="InterPro" id="IPR004358">
    <property type="entry name" value="Sig_transdc_His_kin-like_C"/>
</dbReference>
<dbReference type="CDD" id="cd16922">
    <property type="entry name" value="HATPase_EvgS-ArcB-TorS-like"/>
    <property type="match status" value="1"/>
</dbReference>
<evidence type="ECO:0000256" key="3">
    <source>
        <dbReference type="PROSITE-ProRule" id="PRU00169"/>
    </source>
</evidence>
<evidence type="ECO:0000313" key="8">
    <source>
        <dbReference type="Proteomes" id="UP000288859"/>
    </source>
</evidence>
<dbReference type="Pfam" id="PF08447">
    <property type="entry name" value="PAS_3"/>
    <property type="match status" value="1"/>
</dbReference>
<feature type="compositionally biased region" description="Polar residues" evidence="4">
    <location>
        <begin position="1378"/>
        <end position="1392"/>
    </location>
</feature>
<dbReference type="Pfam" id="PF00512">
    <property type="entry name" value="HisKA"/>
    <property type="match status" value="1"/>
</dbReference>
<dbReference type="GO" id="GO:0000155">
    <property type="term" value="F:phosphorelay sensor kinase activity"/>
    <property type="evidence" value="ECO:0007669"/>
    <property type="project" value="InterPro"/>
</dbReference>
<proteinExistence type="predicted"/>
<feature type="compositionally biased region" description="Low complexity" evidence="4">
    <location>
        <begin position="1012"/>
        <end position="1022"/>
    </location>
</feature>
<feature type="modified residue" description="4-aspartylphosphate" evidence="3">
    <location>
        <position position="1102"/>
    </location>
</feature>
<accession>A0A438N1Z9</accession>
<feature type="region of interest" description="Disordered" evidence="4">
    <location>
        <begin position="145"/>
        <end position="178"/>
    </location>
</feature>
<dbReference type="VEuPathDB" id="FungiDB:PV10_06224"/>
<keyword evidence="1 3" id="KW-0597">Phosphoprotein</keyword>
<dbReference type="InterPro" id="IPR001610">
    <property type="entry name" value="PAC"/>
</dbReference>
<evidence type="ECO:0000259" key="5">
    <source>
        <dbReference type="PROSITE" id="PS50109"/>
    </source>
</evidence>
<dbReference type="NCBIfam" id="TIGR00229">
    <property type="entry name" value="sensory_box"/>
    <property type="match status" value="1"/>
</dbReference>
<dbReference type="InterPro" id="IPR011006">
    <property type="entry name" value="CheY-like_superfamily"/>
</dbReference>
<dbReference type="Gene3D" id="3.30.565.10">
    <property type="entry name" value="Histidine kinase-like ATPase, C-terminal domain"/>
    <property type="match status" value="1"/>
</dbReference>
<evidence type="ECO:0000313" key="7">
    <source>
        <dbReference type="EMBL" id="RVX69727.1"/>
    </source>
</evidence>
<feature type="region of interest" description="Disordered" evidence="4">
    <location>
        <begin position="1"/>
        <end position="39"/>
    </location>
</feature>
<feature type="region of interest" description="Disordered" evidence="4">
    <location>
        <begin position="240"/>
        <end position="304"/>
    </location>
</feature>
<dbReference type="Gene3D" id="1.10.287.130">
    <property type="match status" value="1"/>
</dbReference>
<gene>
    <name evidence="7" type="ORF">B0A52_06371</name>
</gene>
<dbReference type="InterPro" id="IPR013655">
    <property type="entry name" value="PAS_fold_3"/>
</dbReference>
<organism evidence="7 8">
    <name type="scientific">Exophiala mesophila</name>
    <name type="common">Black yeast-like fungus</name>
    <dbReference type="NCBI Taxonomy" id="212818"/>
    <lineage>
        <taxon>Eukaryota</taxon>
        <taxon>Fungi</taxon>
        <taxon>Dikarya</taxon>
        <taxon>Ascomycota</taxon>
        <taxon>Pezizomycotina</taxon>
        <taxon>Eurotiomycetes</taxon>
        <taxon>Chaetothyriomycetidae</taxon>
        <taxon>Chaetothyriales</taxon>
        <taxon>Herpotrichiellaceae</taxon>
        <taxon>Exophiala</taxon>
    </lineage>
</organism>
<dbReference type="FunFam" id="1.10.287.130:FF:000050">
    <property type="entry name" value="Related to histidine kinase"/>
    <property type="match status" value="1"/>
</dbReference>
<dbReference type="PROSITE" id="PS50109">
    <property type="entry name" value="HIS_KIN"/>
    <property type="match status" value="1"/>
</dbReference>
<feature type="region of interest" description="Disordered" evidence="4">
    <location>
        <begin position="1342"/>
        <end position="1450"/>
    </location>
</feature>
<dbReference type="InterPro" id="IPR001789">
    <property type="entry name" value="Sig_transdc_resp-reg_receiver"/>
</dbReference>
<dbReference type="FunFam" id="3.30.450.20:FF:000099">
    <property type="entry name" value="Sensory box sensor histidine kinase"/>
    <property type="match status" value="1"/>
</dbReference>
<dbReference type="InterPro" id="IPR000014">
    <property type="entry name" value="PAS"/>
</dbReference>
<feature type="compositionally biased region" description="Polar residues" evidence="4">
    <location>
        <begin position="1316"/>
        <end position="1325"/>
    </location>
</feature>
<evidence type="ECO:0000256" key="1">
    <source>
        <dbReference type="ARBA" id="ARBA00022553"/>
    </source>
</evidence>
<dbReference type="EMBL" id="NAJM01000027">
    <property type="protein sequence ID" value="RVX69727.1"/>
    <property type="molecule type" value="Genomic_DNA"/>
</dbReference>
<evidence type="ECO:0008006" key="9">
    <source>
        <dbReference type="Google" id="ProtNLM"/>
    </source>
</evidence>
<dbReference type="OrthoDB" id="60033at2759"/>
<dbReference type="SUPFAM" id="SSF47384">
    <property type="entry name" value="Homodimeric domain of signal transducing histidine kinase"/>
    <property type="match status" value="1"/>
</dbReference>
<evidence type="ECO:0000259" key="6">
    <source>
        <dbReference type="PROSITE" id="PS50110"/>
    </source>
</evidence>
<feature type="region of interest" description="Disordered" evidence="4">
    <location>
        <begin position="1300"/>
        <end position="1325"/>
    </location>
</feature>
<dbReference type="PANTHER" id="PTHR45339:SF1">
    <property type="entry name" value="HYBRID SIGNAL TRANSDUCTION HISTIDINE KINASE J"/>
    <property type="match status" value="1"/>
</dbReference>
<dbReference type="SUPFAM" id="SSF55874">
    <property type="entry name" value="ATPase domain of HSP90 chaperone/DNA topoisomerase II/histidine kinase"/>
    <property type="match status" value="1"/>
</dbReference>
<dbReference type="SMART" id="SM00388">
    <property type="entry name" value="HisKA"/>
    <property type="match status" value="1"/>
</dbReference>
<comment type="caution">
    <text evidence="7">The sequence shown here is derived from an EMBL/GenBank/DDBJ whole genome shotgun (WGS) entry which is preliminary data.</text>
</comment>
<feature type="region of interest" description="Disordered" evidence="4">
    <location>
        <begin position="1183"/>
        <end position="1202"/>
    </location>
</feature>
<dbReference type="Pfam" id="PF00072">
    <property type="entry name" value="Response_reg"/>
    <property type="match status" value="1"/>
</dbReference>
<dbReference type="InterPro" id="IPR035965">
    <property type="entry name" value="PAS-like_dom_sf"/>
</dbReference>
<dbReference type="FunFam" id="3.30.565.10:FF:000010">
    <property type="entry name" value="Sensor histidine kinase RcsC"/>
    <property type="match status" value="1"/>
</dbReference>
<dbReference type="PROSITE" id="PS50110">
    <property type="entry name" value="RESPONSE_REGULATORY"/>
    <property type="match status" value="1"/>
</dbReference>
<dbReference type="PANTHER" id="PTHR45339">
    <property type="entry name" value="HYBRID SIGNAL TRANSDUCTION HISTIDINE KINASE J"/>
    <property type="match status" value="1"/>
</dbReference>
<dbReference type="CDD" id="cd00082">
    <property type="entry name" value="HisKA"/>
    <property type="match status" value="1"/>
</dbReference>
<dbReference type="CDD" id="cd00130">
    <property type="entry name" value="PAS"/>
    <property type="match status" value="1"/>
</dbReference>
<evidence type="ECO:0000256" key="2">
    <source>
        <dbReference type="ARBA" id="ARBA00023012"/>
    </source>
</evidence>
<dbReference type="SMART" id="SM00387">
    <property type="entry name" value="HATPase_c"/>
    <property type="match status" value="1"/>
</dbReference>
<dbReference type="Proteomes" id="UP000288859">
    <property type="component" value="Unassembled WGS sequence"/>
</dbReference>
<feature type="domain" description="Response regulatory" evidence="6">
    <location>
        <begin position="1039"/>
        <end position="1175"/>
    </location>
</feature>
<feature type="compositionally biased region" description="Polar residues" evidence="4">
    <location>
        <begin position="1430"/>
        <end position="1444"/>
    </location>
</feature>
<dbReference type="InterPro" id="IPR003661">
    <property type="entry name" value="HisK_dim/P_dom"/>
</dbReference>
<feature type="compositionally biased region" description="Low complexity" evidence="4">
    <location>
        <begin position="259"/>
        <end position="278"/>
    </location>
</feature>
<protein>
    <recommendedName>
        <fullName evidence="9">Histidine kinase</fullName>
    </recommendedName>
</protein>
<dbReference type="CDD" id="cd17546">
    <property type="entry name" value="REC_hyHK_CKI1_RcsC-like"/>
    <property type="match status" value="1"/>
</dbReference>